<dbReference type="HOGENOM" id="CLU_066708_0_0_1"/>
<dbReference type="Proteomes" id="UP000030651">
    <property type="component" value="Unassembled WGS sequence"/>
</dbReference>
<dbReference type="OrthoDB" id="58416at2759"/>
<dbReference type="PANTHER" id="PTHR38048:SF2">
    <property type="entry name" value="HEMERYTHRIN-LIKE DOMAIN-CONTAINING PROTEIN"/>
    <property type="match status" value="1"/>
</dbReference>
<name>W3XER9_PESFW</name>
<protein>
    <recommendedName>
        <fullName evidence="1">Hemerythrin-like domain-containing protein</fullName>
    </recommendedName>
</protein>
<keyword evidence="3" id="KW-1185">Reference proteome</keyword>
<dbReference type="RefSeq" id="XP_007829395.1">
    <property type="nucleotide sequence ID" value="XM_007831204.1"/>
</dbReference>
<dbReference type="Gene3D" id="1.20.120.520">
    <property type="entry name" value="nmb1532 protein domain like"/>
    <property type="match status" value="1"/>
</dbReference>
<reference evidence="3" key="1">
    <citation type="journal article" date="2015" name="BMC Genomics">
        <title>Genomic and transcriptomic analysis of the endophytic fungus Pestalotiopsis fici reveals its lifestyle and high potential for synthesis of natural products.</title>
        <authorList>
            <person name="Wang X."/>
            <person name="Zhang X."/>
            <person name="Liu L."/>
            <person name="Xiang M."/>
            <person name="Wang W."/>
            <person name="Sun X."/>
            <person name="Che Y."/>
            <person name="Guo L."/>
            <person name="Liu G."/>
            <person name="Guo L."/>
            <person name="Wang C."/>
            <person name="Yin W.B."/>
            <person name="Stadler M."/>
            <person name="Zhang X."/>
            <person name="Liu X."/>
        </authorList>
    </citation>
    <scope>NUCLEOTIDE SEQUENCE [LARGE SCALE GENOMIC DNA]</scope>
    <source>
        <strain evidence="3">W106-1 / CGMCC3.15140</strain>
    </source>
</reference>
<dbReference type="InterPro" id="IPR012312">
    <property type="entry name" value="Hemerythrin-like"/>
</dbReference>
<dbReference type="AlphaFoldDB" id="W3XER9"/>
<dbReference type="InParanoid" id="W3XER9"/>
<organism evidence="2 3">
    <name type="scientific">Pestalotiopsis fici (strain W106-1 / CGMCC3.15140)</name>
    <dbReference type="NCBI Taxonomy" id="1229662"/>
    <lineage>
        <taxon>Eukaryota</taxon>
        <taxon>Fungi</taxon>
        <taxon>Dikarya</taxon>
        <taxon>Ascomycota</taxon>
        <taxon>Pezizomycotina</taxon>
        <taxon>Sordariomycetes</taxon>
        <taxon>Xylariomycetidae</taxon>
        <taxon>Amphisphaeriales</taxon>
        <taxon>Sporocadaceae</taxon>
        <taxon>Pestalotiopsis</taxon>
    </lineage>
</organism>
<dbReference type="GeneID" id="19267636"/>
<gene>
    <name evidence="2" type="ORF">PFICI_02623</name>
</gene>
<dbReference type="OMA" id="NEMAFAH"/>
<dbReference type="Pfam" id="PF01814">
    <property type="entry name" value="Hemerythrin"/>
    <property type="match status" value="1"/>
</dbReference>
<evidence type="ECO:0000313" key="3">
    <source>
        <dbReference type="Proteomes" id="UP000030651"/>
    </source>
</evidence>
<sequence length="255" mass="28673">MAYWFESPFPLVPTPFAALAEGEQQDVFVATATEMTLAHNILIRGLNSIYRQAPFIKTLEQQDFVGYAKNFVNVLKVHHEGEEESFFAEVEKMTGEAGIMEKNVEEHHEFHGGLEELQGYLTRIADGAEAYNGKHIVEIIDKFGPGLSEHLSQEIQTLLELRRFGPDKMKGLATALAADGQANLKKIGLAGGVVYVFLSHDKTWENGIWADFPPAPPGVKTLVMRGLYYWHSAWWKFSPCDQNFMPKAEPYAKPE</sequence>
<accession>W3XER9</accession>
<dbReference type="KEGG" id="pfy:PFICI_02623"/>
<proteinExistence type="predicted"/>
<dbReference type="CDD" id="cd12108">
    <property type="entry name" value="Hr-like"/>
    <property type="match status" value="1"/>
</dbReference>
<dbReference type="EMBL" id="KI912110">
    <property type="protein sequence ID" value="ETS84598.1"/>
    <property type="molecule type" value="Genomic_DNA"/>
</dbReference>
<dbReference type="eggNOG" id="ENOG502SKMW">
    <property type="taxonomic scope" value="Eukaryota"/>
</dbReference>
<feature type="domain" description="Hemerythrin-like" evidence="1">
    <location>
        <begin position="34"/>
        <end position="160"/>
    </location>
</feature>
<dbReference type="PANTHER" id="PTHR38048">
    <property type="entry name" value="EXPRESSED PROTEIN"/>
    <property type="match status" value="1"/>
</dbReference>
<evidence type="ECO:0000313" key="2">
    <source>
        <dbReference type="EMBL" id="ETS84598.1"/>
    </source>
</evidence>
<dbReference type="InterPro" id="IPR053206">
    <property type="entry name" value="Dimeric_xanthone_biosynth"/>
</dbReference>
<evidence type="ECO:0000259" key="1">
    <source>
        <dbReference type="Pfam" id="PF01814"/>
    </source>
</evidence>